<dbReference type="EC" id="5.4.99.-" evidence="9"/>
<feature type="active site" evidence="7">
    <location>
        <position position="136"/>
    </location>
</feature>
<sequence>MTVKKLLIDHDNSGRRLDNYLISIYKSVPKSKIYSIIRKGEVRINSSRVKPSYKLRKDDLVRIPPNLETPLAKSKNISIDLIETHTNDILFEDNNYLVTNKKNNIAVHSGSKNHIGLIDIFRNKYGDGIDLCHRLDKTTSGCLVFGKNKRAVKHFNDSLLSQRVTKIYTAIIKGNFSGKKIISNQIYKSIESKSKDSISVFKLNRKLKSTTVVDVKIYTGRTHQIRIHASQMNHPIIFDKKYGDGDFDKSLSLGNRNIALHSKNIIFDDTDSKLINITCENPSEFNELVDKLS</sequence>
<dbReference type="InterPro" id="IPR020103">
    <property type="entry name" value="PsdUridine_synth_cat_dom_sf"/>
</dbReference>
<name>A0A520MUD4_9GAMM</name>
<gene>
    <name evidence="11" type="ORF">EVA94_02220</name>
</gene>
<dbReference type="PANTHER" id="PTHR21600:SF92">
    <property type="entry name" value="RIBOSOMAL LARGE SUBUNIT PSEUDOURIDINE SYNTHASE C"/>
    <property type="match status" value="1"/>
</dbReference>
<dbReference type="EMBL" id="SHBG01000015">
    <property type="protein sequence ID" value="RZO24808.1"/>
    <property type="molecule type" value="Genomic_DNA"/>
</dbReference>
<protein>
    <recommendedName>
        <fullName evidence="9">Pseudouridine synthase</fullName>
        <ecNumber evidence="9">5.4.99.-</ecNumber>
    </recommendedName>
</protein>
<keyword evidence="6 9" id="KW-0413">Isomerase</keyword>
<dbReference type="Pfam" id="PF00849">
    <property type="entry name" value="PseudoU_synth_2"/>
    <property type="match status" value="1"/>
</dbReference>
<dbReference type="SUPFAM" id="SSF55120">
    <property type="entry name" value="Pseudouridine synthase"/>
    <property type="match status" value="1"/>
</dbReference>
<dbReference type="Gene3D" id="3.10.290.10">
    <property type="entry name" value="RNA-binding S4 domain"/>
    <property type="match status" value="1"/>
</dbReference>
<evidence type="ECO:0000256" key="6">
    <source>
        <dbReference type="ARBA" id="ARBA00023235"/>
    </source>
</evidence>
<organism evidence="11 12">
    <name type="scientific">SAR86 cluster bacterium</name>
    <dbReference type="NCBI Taxonomy" id="2030880"/>
    <lineage>
        <taxon>Bacteria</taxon>
        <taxon>Pseudomonadati</taxon>
        <taxon>Pseudomonadota</taxon>
        <taxon>Gammaproteobacteria</taxon>
        <taxon>SAR86 cluster</taxon>
    </lineage>
</organism>
<dbReference type="InterPro" id="IPR006224">
    <property type="entry name" value="PsdUridine_synth_RluA-like_CS"/>
</dbReference>
<dbReference type="GO" id="GO:0003723">
    <property type="term" value="F:RNA binding"/>
    <property type="evidence" value="ECO:0007669"/>
    <property type="project" value="UniProtKB-KW"/>
</dbReference>
<comment type="function">
    <text evidence="2">Responsible for synthesis of pseudouridine from uracil at positions 955, 2504 and 2580 in 23S ribosomal RNA.</text>
</comment>
<comment type="caution">
    <text evidence="11">The sequence shown here is derived from an EMBL/GenBank/DDBJ whole genome shotgun (WGS) entry which is preliminary data.</text>
</comment>
<feature type="domain" description="RNA-binding S4" evidence="10">
    <location>
        <begin position="15"/>
        <end position="75"/>
    </location>
</feature>
<comment type="catalytic activity">
    <reaction evidence="1">
        <text>uridine(955/2504/2580) in 23S rRNA = pseudouridine(955/2504/2580) in 23S rRNA</text>
        <dbReference type="Rhea" id="RHEA:42528"/>
        <dbReference type="Rhea" id="RHEA-COMP:10099"/>
        <dbReference type="Rhea" id="RHEA-COMP:10100"/>
        <dbReference type="ChEBI" id="CHEBI:65314"/>
        <dbReference type="ChEBI" id="CHEBI:65315"/>
        <dbReference type="EC" id="5.4.99.24"/>
    </reaction>
</comment>
<dbReference type="InterPro" id="IPR050188">
    <property type="entry name" value="RluA_PseudoU_synthase"/>
</dbReference>
<dbReference type="PANTHER" id="PTHR21600">
    <property type="entry name" value="MITOCHONDRIAL RNA PSEUDOURIDINE SYNTHASE"/>
    <property type="match status" value="1"/>
</dbReference>
<dbReference type="GO" id="GO:0160141">
    <property type="term" value="F:23S rRNA pseudouridine(955/2504/2580) synthase activity"/>
    <property type="evidence" value="ECO:0007669"/>
    <property type="project" value="UniProtKB-EC"/>
</dbReference>
<keyword evidence="5 8" id="KW-0694">RNA-binding</keyword>
<evidence type="ECO:0000259" key="10">
    <source>
        <dbReference type="SMART" id="SM00363"/>
    </source>
</evidence>
<evidence type="ECO:0000313" key="12">
    <source>
        <dbReference type="Proteomes" id="UP000315498"/>
    </source>
</evidence>
<dbReference type="Proteomes" id="UP000315498">
    <property type="component" value="Unassembled WGS sequence"/>
</dbReference>
<dbReference type="Gene3D" id="3.30.2350.10">
    <property type="entry name" value="Pseudouridine synthase"/>
    <property type="match status" value="1"/>
</dbReference>
<reference evidence="11 12" key="1">
    <citation type="submission" date="2019-02" db="EMBL/GenBank/DDBJ databases">
        <title>Prokaryotic population dynamics and viral predation in marine succession experiment using metagenomics: the confinement effect.</title>
        <authorList>
            <person name="Haro-Moreno J.M."/>
            <person name="Rodriguez-Valera F."/>
            <person name="Lopez-Perez M."/>
        </authorList>
    </citation>
    <scope>NUCLEOTIDE SEQUENCE [LARGE SCALE GENOMIC DNA]</scope>
    <source>
        <strain evidence="11">MED-G161</strain>
    </source>
</reference>
<accession>A0A520MUD4</accession>
<dbReference type="PROSITE" id="PS50889">
    <property type="entry name" value="S4"/>
    <property type="match status" value="1"/>
</dbReference>
<dbReference type="SUPFAM" id="SSF55174">
    <property type="entry name" value="Alpha-L RNA-binding motif"/>
    <property type="match status" value="1"/>
</dbReference>
<evidence type="ECO:0000313" key="11">
    <source>
        <dbReference type="EMBL" id="RZO24808.1"/>
    </source>
</evidence>
<dbReference type="InterPro" id="IPR036986">
    <property type="entry name" value="S4_RNA-bd_sf"/>
</dbReference>
<keyword evidence="4" id="KW-0698">rRNA processing</keyword>
<dbReference type="CDD" id="cd00165">
    <property type="entry name" value="S4"/>
    <property type="match status" value="1"/>
</dbReference>
<dbReference type="SMART" id="SM00363">
    <property type="entry name" value="S4"/>
    <property type="match status" value="1"/>
</dbReference>
<evidence type="ECO:0000256" key="8">
    <source>
        <dbReference type="PROSITE-ProRule" id="PRU00182"/>
    </source>
</evidence>
<dbReference type="NCBIfam" id="TIGR00005">
    <property type="entry name" value="rluA_subfam"/>
    <property type="match status" value="1"/>
</dbReference>
<evidence type="ECO:0000256" key="1">
    <source>
        <dbReference type="ARBA" id="ARBA00000381"/>
    </source>
</evidence>
<proteinExistence type="inferred from homology"/>
<evidence type="ECO:0000256" key="5">
    <source>
        <dbReference type="ARBA" id="ARBA00022884"/>
    </source>
</evidence>
<evidence type="ECO:0000256" key="9">
    <source>
        <dbReference type="RuleBase" id="RU362028"/>
    </source>
</evidence>
<evidence type="ECO:0000256" key="7">
    <source>
        <dbReference type="PIRSR" id="PIRSR606225-1"/>
    </source>
</evidence>
<dbReference type="PROSITE" id="PS01129">
    <property type="entry name" value="PSI_RLU"/>
    <property type="match status" value="1"/>
</dbReference>
<dbReference type="AlphaFoldDB" id="A0A520MUD4"/>
<dbReference type="GO" id="GO:0000455">
    <property type="term" value="P:enzyme-directed rRNA pseudouridine synthesis"/>
    <property type="evidence" value="ECO:0007669"/>
    <property type="project" value="TreeGrafter"/>
</dbReference>
<dbReference type="InterPro" id="IPR002942">
    <property type="entry name" value="S4_RNA-bd"/>
</dbReference>
<comment type="similarity">
    <text evidence="3 9">Belongs to the pseudouridine synthase RluA family.</text>
</comment>
<dbReference type="CDD" id="cd02869">
    <property type="entry name" value="PseudoU_synth_RluA_like"/>
    <property type="match status" value="1"/>
</dbReference>
<dbReference type="InterPro" id="IPR006145">
    <property type="entry name" value="PsdUridine_synth_RsuA/RluA"/>
</dbReference>
<dbReference type="InterPro" id="IPR006225">
    <property type="entry name" value="PsdUridine_synth_RluC/D"/>
</dbReference>
<comment type="catalytic activity">
    <reaction evidence="9">
        <text>a uridine in RNA = a pseudouridine in RNA</text>
        <dbReference type="Rhea" id="RHEA:48348"/>
        <dbReference type="Rhea" id="RHEA-COMP:12068"/>
        <dbReference type="Rhea" id="RHEA-COMP:12069"/>
        <dbReference type="ChEBI" id="CHEBI:65314"/>
        <dbReference type="ChEBI" id="CHEBI:65315"/>
    </reaction>
</comment>
<dbReference type="Pfam" id="PF01479">
    <property type="entry name" value="S4"/>
    <property type="match status" value="1"/>
</dbReference>
<evidence type="ECO:0000256" key="4">
    <source>
        <dbReference type="ARBA" id="ARBA00022552"/>
    </source>
</evidence>
<evidence type="ECO:0000256" key="3">
    <source>
        <dbReference type="ARBA" id="ARBA00010876"/>
    </source>
</evidence>
<evidence type="ECO:0000256" key="2">
    <source>
        <dbReference type="ARBA" id="ARBA00002876"/>
    </source>
</evidence>